<dbReference type="InterPro" id="IPR013154">
    <property type="entry name" value="ADH-like_N"/>
</dbReference>
<dbReference type="InterPro" id="IPR020843">
    <property type="entry name" value="ER"/>
</dbReference>
<comment type="caution">
    <text evidence="4">The sequence shown here is derived from an EMBL/GenBank/DDBJ whole genome shotgun (WGS) entry which is preliminary data.</text>
</comment>
<dbReference type="EMBL" id="BSFE01000005">
    <property type="protein sequence ID" value="GLK52587.1"/>
    <property type="molecule type" value="Genomic_DNA"/>
</dbReference>
<dbReference type="Proteomes" id="UP001143486">
    <property type="component" value="Unassembled WGS sequence"/>
</dbReference>
<keyword evidence="1" id="KW-0521">NADP</keyword>
<gene>
    <name evidence="4" type="ORF">GCM10017621_20950</name>
</gene>
<evidence type="ECO:0000256" key="1">
    <source>
        <dbReference type="ARBA" id="ARBA00022857"/>
    </source>
</evidence>
<protein>
    <submittedName>
        <fullName evidence="4">NAD(P)H quinone oxidoreductase</fullName>
    </submittedName>
</protein>
<dbReference type="Pfam" id="PF08240">
    <property type="entry name" value="ADH_N"/>
    <property type="match status" value="1"/>
</dbReference>
<dbReference type="PANTHER" id="PTHR48106:SF8">
    <property type="entry name" value="OS02G0805600 PROTEIN"/>
    <property type="match status" value="1"/>
</dbReference>
<keyword evidence="5" id="KW-1185">Reference proteome</keyword>
<accession>A0A9W6MNZ1</accession>
<name>A0A9W6MNZ1_9PROT</name>
<dbReference type="Pfam" id="PF00107">
    <property type="entry name" value="ADH_zinc_N"/>
    <property type="match status" value="1"/>
</dbReference>
<dbReference type="InterPro" id="IPR013149">
    <property type="entry name" value="ADH-like_C"/>
</dbReference>
<sequence length="332" mass="34240">MTQSTQTADTTRIVIAREPGGPDVLDVVTRPVAPPGPGQVLIRNTACGINRPDQIERLGFYPAPAGAPEGLGLEVSGHVAALGSGVEGLAVGDPVCALVAGGGYSDYVIAPAGSVLPAPAGIDLADAAGLPETVLTVWTNVFEIGALSPDETLLVHGGTSGIGTTAIQMAKAHGARVIATAGTAEKVALCERLGADIAINYREADFETVVTDAGGADVILDMVGGDYVQKNINCANAGARIVSIAFLKGSRVEVDLMRMMLKRIVLTGSTLRARPDAEKARLTRAVRETVWPWIAAGRLAPVIDSRFALDDVRAAHTRLDSGGHAGKILLSC</sequence>
<dbReference type="GO" id="GO:0070402">
    <property type="term" value="F:NADPH binding"/>
    <property type="evidence" value="ECO:0007669"/>
    <property type="project" value="TreeGrafter"/>
</dbReference>
<evidence type="ECO:0000259" key="3">
    <source>
        <dbReference type="SMART" id="SM00829"/>
    </source>
</evidence>
<dbReference type="NCBIfam" id="TIGR02824">
    <property type="entry name" value="quinone_pig3"/>
    <property type="match status" value="1"/>
</dbReference>
<dbReference type="PANTHER" id="PTHR48106">
    <property type="entry name" value="QUINONE OXIDOREDUCTASE PIG3-RELATED"/>
    <property type="match status" value="1"/>
</dbReference>
<dbReference type="RefSeq" id="WP_271186954.1">
    <property type="nucleotide sequence ID" value="NZ_BSFE01000005.1"/>
</dbReference>
<dbReference type="GO" id="GO:0016651">
    <property type="term" value="F:oxidoreductase activity, acting on NAD(P)H"/>
    <property type="evidence" value="ECO:0007669"/>
    <property type="project" value="TreeGrafter"/>
</dbReference>
<reference evidence="4" key="2">
    <citation type="submission" date="2023-01" db="EMBL/GenBank/DDBJ databases">
        <authorList>
            <person name="Sun Q."/>
            <person name="Evtushenko L."/>
        </authorList>
    </citation>
    <scope>NUCLEOTIDE SEQUENCE</scope>
    <source>
        <strain evidence="4">VKM B-1513</strain>
    </source>
</reference>
<evidence type="ECO:0000256" key="2">
    <source>
        <dbReference type="ARBA" id="ARBA00023002"/>
    </source>
</evidence>
<dbReference type="Gene3D" id="3.90.180.10">
    <property type="entry name" value="Medium-chain alcohol dehydrogenases, catalytic domain"/>
    <property type="match status" value="1"/>
</dbReference>
<feature type="domain" description="Enoyl reductase (ER)" evidence="3">
    <location>
        <begin position="20"/>
        <end position="330"/>
    </location>
</feature>
<proteinExistence type="predicted"/>
<dbReference type="CDD" id="cd05276">
    <property type="entry name" value="p53_inducible_oxidoreductase"/>
    <property type="match status" value="1"/>
</dbReference>
<evidence type="ECO:0000313" key="4">
    <source>
        <dbReference type="EMBL" id="GLK52587.1"/>
    </source>
</evidence>
<dbReference type="SUPFAM" id="SSF50129">
    <property type="entry name" value="GroES-like"/>
    <property type="match status" value="1"/>
</dbReference>
<organism evidence="4 5">
    <name type="scientific">Maricaulis virginensis</name>
    <dbReference type="NCBI Taxonomy" id="144022"/>
    <lineage>
        <taxon>Bacteria</taxon>
        <taxon>Pseudomonadati</taxon>
        <taxon>Pseudomonadota</taxon>
        <taxon>Alphaproteobacteria</taxon>
        <taxon>Maricaulales</taxon>
        <taxon>Maricaulaceae</taxon>
        <taxon>Maricaulis</taxon>
    </lineage>
</organism>
<dbReference type="AlphaFoldDB" id="A0A9W6MNZ1"/>
<keyword evidence="2" id="KW-0560">Oxidoreductase</keyword>
<dbReference type="Gene3D" id="3.40.50.720">
    <property type="entry name" value="NAD(P)-binding Rossmann-like Domain"/>
    <property type="match status" value="1"/>
</dbReference>
<dbReference type="InterPro" id="IPR036291">
    <property type="entry name" value="NAD(P)-bd_dom_sf"/>
</dbReference>
<dbReference type="SMART" id="SM00829">
    <property type="entry name" value="PKS_ER"/>
    <property type="match status" value="1"/>
</dbReference>
<dbReference type="InterPro" id="IPR014189">
    <property type="entry name" value="Quinone_OxRdtase_PIG3"/>
</dbReference>
<reference evidence="4" key="1">
    <citation type="journal article" date="2014" name="Int. J. Syst. Evol. Microbiol.">
        <title>Complete genome sequence of Corynebacterium casei LMG S-19264T (=DSM 44701T), isolated from a smear-ripened cheese.</title>
        <authorList>
            <consortium name="US DOE Joint Genome Institute (JGI-PGF)"/>
            <person name="Walter F."/>
            <person name="Albersmeier A."/>
            <person name="Kalinowski J."/>
            <person name="Ruckert C."/>
        </authorList>
    </citation>
    <scope>NUCLEOTIDE SEQUENCE</scope>
    <source>
        <strain evidence="4">VKM B-1513</strain>
    </source>
</reference>
<dbReference type="SUPFAM" id="SSF51735">
    <property type="entry name" value="NAD(P)-binding Rossmann-fold domains"/>
    <property type="match status" value="1"/>
</dbReference>
<dbReference type="InterPro" id="IPR011032">
    <property type="entry name" value="GroES-like_sf"/>
</dbReference>
<evidence type="ECO:0000313" key="5">
    <source>
        <dbReference type="Proteomes" id="UP001143486"/>
    </source>
</evidence>